<dbReference type="Proteomes" id="UP001239522">
    <property type="component" value="Chromosome"/>
</dbReference>
<accession>A0ABY9HJF0</accession>
<organism evidence="1 2">
    <name type="scientific">Streptomyces castrisilvae</name>
    <dbReference type="NCBI Taxonomy" id="3033811"/>
    <lineage>
        <taxon>Bacteria</taxon>
        <taxon>Bacillati</taxon>
        <taxon>Actinomycetota</taxon>
        <taxon>Actinomycetes</taxon>
        <taxon>Kitasatosporales</taxon>
        <taxon>Streptomycetaceae</taxon>
        <taxon>Streptomyces</taxon>
    </lineage>
</organism>
<gene>
    <name evidence="1" type="ORF">P8A18_14745</name>
</gene>
<proteinExistence type="predicted"/>
<dbReference type="RefSeq" id="WP_306054927.1">
    <property type="nucleotide sequence ID" value="NZ_CP120997.1"/>
</dbReference>
<evidence type="ECO:0000313" key="1">
    <source>
        <dbReference type="EMBL" id="WLQ34615.1"/>
    </source>
</evidence>
<dbReference type="EMBL" id="CP120997">
    <property type="protein sequence ID" value="WLQ34615.1"/>
    <property type="molecule type" value="Genomic_DNA"/>
</dbReference>
<reference evidence="1 2" key="1">
    <citation type="submission" date="2023-03" db="EMBL/GenBank/DDBJ databases">
        <title>Isolation and description of six Streptomyces strains from soil environments, able to metabolize different microbial glucans.</title>
        <authorList>
            <person name="Widen T."/>
            <person name="Larsbrink J."/>
        </authorList>
    </citation>
    <scope>NUCLEOTIDE SEQUENCE [LARGE SCALE GENOMIC DNA]</scope>
    <source>
        <strain evidence="1 2">Mut1</strain>
    </source>
</reference>
<protein>
    <submittedName>
        <fullName evidence="1">Uncharacterized protein</fullName>
    </submittedName>
</protein>
<name>A0ABY9HJF0_9ACTN</name>
<evidence type="ECO:0000313" key="2">
    <source>
        <dbReference type="Proteomes" id="UP001239522"/>
    </source>
</evidence>
<sequence length="50" mass="5324">MVLVIALVYAGIAPANTQVVAASDRARDFAVLSASLALRARLVEPALFRR</sequence>
<keyword evidence="2" id="KW-1185">Reference proteome</keyword>